<dbReference type="NCBIfam" id="TIGR00253">
    <property type="entry name" value="RNA_bind_YhbY"/>
    <property type="match status" value="1"/>
</dbReference>
<dbReference type="Proteomes" id="UP000055136">
    <property type="component" value="Chromosome"/>
</dbReference>
<evidence type="ECO:0000313" key="4">
    <source>
        <dbReference type="EMBL" id="ALP52783.1"/>
    </source>
</evidence>
<dbReference type="SUPFAM" id="SSF75471">
    <property type="entry name" value="YhbY-like"/>
    <property type="match status" value="1"/>
</dbReference>
<proteinExistence type="predicted"/>
<dbReference type="GO" id="GO:0003723">
    <property type="term" value="F:RNA binding"/>
    <property type="evidence" value="ECO:0007669"/>
    <property type="project" value="UniProtKB-UniRule"/>
</dbReference>
<dbReference type="PANTHER" id="PTHR40065:SF3">
    <property type="entry name" value="RNA-BINDING PROTEIN YHBY"/>
    <property type="match status" value="1"/>
</dbReference>
<keyword evidence="1 2" id="KW-0694">RNA-binding</keyword>
<dbReference type="STRING" id="1748243.Tel_06225"/>
<protein>
    <submittedName>
        <fullName evidence="4">RNA-binding protein</fullName>
    </submittedName>
</protein>
<dbReference type="Pfam" id="PF01985">
    <property type="entry name" value="CRS1_YhbY"/>
    <property type="match status" value="1"/>
</dbReference>
<feature type="domain" description="CRM" evidence="3">
    <location>
        <begin position="1"/>
        <end position="97"/>
    </location>
</feature>
<accession>A0A0S2TCD2</accession>
<dbReference type="InterPro" id="IPR035920">
    <property type="entry name" value="YhbY-like_sf"/>
</dbReference>
<evidence type="ECO:0000256" key="1">
    <source>
        <dbReference type="ARBA" id="ARBA00022884"/>
    </source>
</evidence>
<evidence type="ECO:0000256" key="2">
    <source>
        <dbReference type="PROSITE-ProRule" id="PRU00626"/>
    </source>
</evidence>
<organism evidence="4 5">
    <name type="scientific">Candidatus Tenderia electrophaga</name>
    <dbReference type="NCBI Taxonomy" id="1748243"/>
    <lineage>
        <taxon>Bacteria</taxon>
        <taxon>Pseudomonadati</taxon>
        <taxon>Pseudomonadota</taxon>
        <taxon>Gammaproteobacteria</taxon>
        <taxon>Candidatus Tenderiales</taxon>
        <taxon>Candidatus Tenderiaceae</taxon>
        <taxon>Candidatus Tenderia</taxon>
    </lineage>
</organism>
<evidence type="ECO:0000259" key="3">
    <source>
        <dbReference type="PROSITE" id="PS51295"/>
    </source>
</evidence>
<dbReference type="InterPro" id="IPR017924">
    <property type="entry name" value="RNA-binding_YhbY"/>
</dbReference>
<dbReference type="PROSITE" id="PS51295">
    <property type="entry name" value="CRM"/>
    <property type="match status" value="1"/>
</dbReference>
<dbReference type="KEGG" id="tee:Tel_06225"/>
<reference evidence="4" key="1">
    <citation type="submission" date="2015-10" db="EMBL/GenBank/DDBJ databases">
        <title>Description of Candidatus Tenderia electrophaga gen. nov, sp. nov., an Uncultivated Electroautotroph from a Biocathode Enrichment.</title>
        <authorList>
            <person name="Eddie B.J."/>
            <person name="Malanoski A.P."/>
            <person name="Wang Z."/>
            <person name="Hall R.J."/>
            <person name="Oh S.D."/>
            <person name="Heiner C."/>
            <person name="Lin B."/>
            <person name="Strycharz-Glaven S.M."/>
        </authorList>
    </citation>
    <scope>NUCLEOTIDE SEQUENCE [LARGE SCALE GENOMIC DNA]</scope>
    <source>
        <strain evidence="4">NRL1</strain>
    </source>
</reference>
<dbReference type="Gene3D" id="3.30.110.60">
    <property type="entry name" value="YhbY-like"/>
    <property type="match status" value="1"/>
</dbReference>
<dbReference type="EMBL" id="CP013099">
    <property type="protein sequence ID" value="ALP52783.1"/>
    <property type="molecule type" value="Genomic_DNA"/>
</dbReference>
<name>A0A0S2TCD2_9GAMM</name>
<keyword evidence="5" id="KW-1185">Reference proteome</keyword>
<dbReference type="SMART" id="SM01103">
    <property type="entry name" value="CRS1_YhbY"/>
    <property type="match status" value="1"/>
</dbReference>
<dbReference type="InterPro" id="IPR051925">
    <property type="entry name" value="RNA-binding_domain"/>
</dbReference>
<sequence length="98" mass="11032">MSLSEHQKRQLRKLGHHLKPVVMIGANGLTEAVCNEADLSLAHHELLKVKVNAADRDERDAIIASLCERCAAELVQRVGHVALVYRRNPENPKIHLER</sequence>
<dbReference type="PANTHER" id="PTHR40065">
    <property type="entry name" value="RNA-BINDING PROTEIN YHBY"/>
    <property type="match status" value="1"/>
</dbReference>
<evidence type="ECO:0000313" key="5">
    <source>
        <dbReference type="Proteomes" id="UP000055136"/>
    </source>
</evidence>
<dbReference type="InterPro" id="IPR001890">
    <property type="entry name" value="RNA-binding_CRM"/>
</dbReference>
<dbReference type="AlphaFoldDB" id="A0A0S2TCD2"/>
<gene>
    <name evidence="4" type="ORF">Tel_06225</name>
</gene>